<dbReference type="EMBL" id="CAJOBI010033256">
    <property type="protein sequence ID" value="CAF4284201.1"/>
    <property type="molecule type" value="Genomic_DNA"/>
</dbReference>
<organism evidence="2 3">
    <name type="scientific">Rotaria magnacalcarata</name>
    <dbReference type="NCBI Taxonomy" id="392030"/>
    <lineage>
        <taxon>Eukaryota</taxon>
        <taxon>Metazoa</taxon>
        <taxon>Spiralia</taxon>
        <taxon>Gnathifera</taxon>
        <taxon>Rotifera</taxon>
        <taxon>Eurotatoria</taxon>
        <taxon>Bdelloidea</taxon>
        <taxon>Philodinida</taxon>
        <taxon>Philodinidae</taxon>
        <taxon>Rotaria</taxon>
    </lineage>
</organism>
<comment type="caution">
    <text evidence="2">The sequence shown here is derived from an EMBL/GenBank/DDBJ whole genome shotgun (WGS) entry which is preliminary data.</text>
</comment>
<evidence type="ECO:0000256" key="1">
    <source>
        <dbReference type="SAM" id="MobiDB-lite"/>
    </source>
</evidence>
<accession>A0A8S2TDY9</accession>
<evidence type="ECO:0000313" key="2">
    <source>
        <dbReference type="EMBL" id="CAF4284201.1"/>
    </source>
</evidence>
<reference evidence="2" key="1">
    <citation type="submission" date="2021-02" db="EMBL/GenBank/DDBJ databases">
        <authorList>
            <person name="Nowell W R."/>
        </authorList>
    </citation>
    <scope>NUCLEOTIDE SEQUENCE</scope>
</reference>
<sequence length="66" mass="7929">EIESLKRENQSIKTRYRDVDNKILELTTRNDGLKSKISIYEIRLHDNEDNDKRSQNEIAKLKRDIQ</sequence>
<dbReference type="Proteomes" id="UP000676336">
    <property type="component" value="Unassembled WGS sequence"/>
</dbReference>
<feature type="region of interest" description="Disordered" evidence="1">
    <location>
        <begin position="46"/>
        <end position="66"/>
    </location>
</feature>
<name>A0A8S2TDY9_9BILA</name>
<protein>
    <submittedName>
        <fullName evidence="2">Uncharacterized protein</fullName>
    </submittedName>
</protein>
<feature type="non-terminal residue" evidence="2">
    <location>
        <position position="1"/>
    </location>
</feature>
<proteinExistence type="predicted"/>
<gene>
    <name evidence="2" type="ORF">SMN809_LOCUS25396</name>
</gene>
<dbReference type="AlphaFoldDB" id="A0A8S2TDY9"/>
<evidence type="ECO:0000313" key="3">
    <source>
        <dbReference type="Proteomes" id="UP000676336"/>
    </source>
</evidence>
<feature type="non-terminal residue" evidence="2">
    <location>
        <position position="66"/>
    </location>
</feature>